<sequence length="201" mass="21741">MKQLHRPDLLAWSIYDEARRMDFNSVLWVRAAGNVAFDPLPLAPHDRRHLDELGGLAFIVLTNSEHARGAAALAAETGAKVLGPRGERERFPLACAGWLGEGDAPFPGLRVHELHGSKTEGELALVLEDTTVLFGDLVRAGRADALALLPAQKLRDPVAAVESVRRVRARNPRIAHVLVGDGWCAFRAGGALLDELLARGT</sequence>
<dbReference type="Gene3D" id="3.60.15.10">
    <property type="entry name" value="Ribonuclease Z/Hydroxyacylglutathione hydrolase-like"/>
    <property type="match status" value="1"/>
</dbReference>
<keyword evidence="2" id="KW-1185">Reference proteome</keyword>
<dbReference type="Pfam" id="PF14597">
    <property type="entry name" value="Lactamase_B_5"/>
    <property type="match status" value="1"/>
</dbReference>
<dbReference type="Proteomes" id="UP001162891">
    <property type="component" value="Chromosome"/>
</dbReference>
<dbReference type="InterPro" id="IPR036866">
    <property type="entry name" value="RibonucZ/Hydroxyglut_hydro"/>
</dbReference>
<dbReference type="EMBL" id="AP025591">
    <property type="protein sequence ID" value="BDG02961.1"/>
    <property type="molecule type" value="Genomic_DNA"/>
</dbReference>
<evidence type="ECO:0000313" key="2">
    <source>
        <dbReference type="Proteomes" id="UP001162891"/>
    </source>
</evidence>
<dbReference type="RefSeq" id="WP_248360639.1">
    <property type="nucleotide sequence ID" value="NZ_AP025591.1"/>
</dbReference>
<proteinExistence type="predicted"/>
<evidence type="ECO:0000313" key="1">
    <source>
        <dbReference type="EMBL" id="BDG02961.1"/>
    </source>
</evidence>
<accession>A0ABM7WU03</accession>
<organism evidence="1 2">
    <name type="scientific">Anaeromyxobacter oryzae</name>
    <dbReference type="NCBI Taxonomy" id="2918170"/>
    <lineage>
        <taxon>Bacteria</taxon>
        <taxon>Pseudomonadati</taxon>
        <taxon>Myxococcota</taxon>
        <taxon>Myxococcia</taxon>
        <taxon>Myxococcales</taxon>
        <taxon>Cystobacterineae</taxon>
        <taxon>Anaeromyxobacteraceae</taxon>
        <taxon>Anaeromyxobacter</taxon>
    </lineage>
</organism>
<protein>
    <recommendedName>
        <fullName evidence="3">MBL fold metallo-hydrolase</fullName>
    </recommendedName>
</protein>
<gene>
    <name evidence="1" type="ORF">AMOR_19570</name>
</gene>
<evidence type="ECO:0008006" key="3">
    <source>
        <dbReference type="Google" id="ProtNLM"/>
    </source>
</evidence>
<name>A0ABM7WU03_9BACT</name>
<dbReference type="SUPFAM" id="SSF56281">
    <property type="entry name" value="Metallo-hydrolase/oxidoreductase"/>
    <property type="match status" value="1"/>
</dbReference>
<reference evidence="2" key="1">
    <citation type="journal article" date="2022" name="Int. J. Syst. Evol. Microbiol.">
        <title>Anaeromyxobacter oryzae sp. nov., Anaeromyxobacter diazotrophicus sp. nov. and Anaeromyxobacter paludicola sp. nov., isolated from paddy soils.</title>
        <authorList>
            <person name="Itoh H."/>
            <person name="Xu Z."/>
            <person name="Mise K."/>
            <person name="Masuda Y."/>
            <person name="Ushijima N."/>
            <person name="Hayakawa C."/>
            <person name="Shiratori Y."/>
            <person name="Senoo K."/>
        </authorList>
    </citation>
    <scope>NUCLEOTIDE SEQUENCE [LARGE SCALE GENOMIC DNA]</scope>
    <source>
        <strain evidence="2">Red232</strain>
    </source>
</reference>